<dbReference type="AlphaFoldDB" id="A0A3N4HS09"/>
<keyword evidence="2" id="KW-1185">Reference proteome</keyword>
<proteinExistence type="predicted"/>
<accession>A0A3N4HS09</accession>
<protein>
    <submittedName>
        <fullName evidence="1">Uncharacterized protein</fullName>
    </submittedName>
</protein>
<name>A0A3N4HS09_ASCIM</name>
<reference evidence="1 2" key="1">
    <citation type="journal article" date="2018" name="Nat. Ecol. Evol.">
        <title>Pezizomycetes genomes reveal the molecular basis of ectomycorrhizal truffle lifestyle.</title>
        <authorList>
            <person name="Murat C."/>
            <person name="Payen T."/>
            <person name="Noel B."/>
            <person name="Kuo A."/>
            <person name="Morin E."/>
            <person name="Chen J."/>
            <person name="Kohler A."/>
            <person name="Krizsan K."/>
            <person name="Balestrini R."/>
            <person name="Da Silva C."/>
            <person name="Montanini B."/>
            <person name="Hainaut M."/>
            <person name="Levati E."/>
            <person name="Barry K.W."/>
            <person name="Belfiori B."/>
            <person name="Cichocki N."/>
            <person name="Clum A."/>
            <person name="Dockter R.B."/>
            <person name="Fauchery L."/>
            <person name="Guy J."/>
            <person name="Iotti M."/>
            <person name="Le Tacon F."/>
            <person name="Lindquist E.A."/>
            <person name="Lipzen A."/>
            <person name="Malagnac F."/>
            <person name="Mello A."/>
            <person name="Molinier V."/>
            <person name="Miyauchi S."/>
            <person name="Poulain J."/>
            <person name="Riccioni C."/>
            <person name="Rubini A."/>
            <person name="Sitrit Y."/>
            <person name="Splivallo R."/>
            <person name="Traeger S."/>
            <person name="Wang M."/>
            <person name="Zifcakova L."/>
            <person name="Wipf D."/>
            <person name="Zambonelli A."/>
            <person name="Paolocci F."/>
            <person name="Nowrousian M."/>
            <person name="Ottonello S."/>
            <person name="Baldrian P."/>
            <person name="Spatafora J.W."/>
            <person name="Henrissat B."/>
            <person name="Nagy L.G."/>
            <person name="Aury J.M."/>
            <person name="Wincker P."/>
            <person name="Grigoriev I.V."/>
            <person name="Bonfante P."/>
            <person name="Martin F.M."/>
        </authorList>
    </citation>
    <scope>NUCLEOTIDE SEQUENCE [LARGE SCALE GENOMIC DNA]</scope>
    <source>
        <strain evidence="1 2">RN42</strain>
    </source>
</reference>
<dbReference type="EMBL" id="ML119757">
    <property type="protein sequence ID" value="RPA75776.1"/>
    <property type="molecule type" value="Genomic_DNA"/>
</dbReference>
<evidence type="ECO:0000313" key="1">
    <source>
        <dbReference type="EMBL" id="RPA75776.1"/>
    </source>
</evidence>
<organism evidence="1 2">
    <name type="scientific">Ascobolus immersus RN42</name>
    <dbReference type="NCBI Taxonomy" id="1160509"/>
    <lineage>
        <taxon>Eukaryota</taxon>
        <taxon>Fungi</taxon>
        <taxon>Dikarya</taxon>
        <taxon>Ascomycota</taxon>
        <taxon>Pezizomycotina</taxon>
        <taxon>Pezizomycetes</taxon>
        <taxon>Pezizales</taxon>
        <taxon>Ascobolaceae</taxon>
        <taxon>Ascobolus</taxon>
    </lineage>
</organism>
<sequence length="287" mass="33394">MASQLPTDHKIPGPPFCRLSNLRSRYISPNVHKALVSHFSLYPASAFKGKRKNGGVADGFFQFYKHCLCYYPNQQYDGGNPPATTIFPPQLRGLVEECLLFYINALFPYFSEQLGKPWYDFDDSYDPRLTFINILDAFGGLVDRRIGIVISQRWRNGLLRDGQVQLLIILCRKMLVQLWALVCIPAEEVNEEFLRVAEIMRAMERTWKAICKFFGNERFRSERLENLLLRYLDEEEVNWDVVRGMEKAQRVKEKGTAPRSRTLMFFWRKSEQRMVTSEAEIADGSPN</sequence>
<dbReference type="Proteomes" id="UP000275078">
    <property type="component" value="Unassembled WGS sequence"/>
</dbReference>
<gene>
    <name evidence="1" type="ORF">BJ508DRAFT_331785</name>
</gene>
<evidence type="ECO:0000313" key="2">
    <source>
        <dbReference type="Proteomes" id="UP000275078"/>
    </source>
</evidence>